<feature type="coiled-coil region" evidence="12">
    <location>
        <begin position="345"/>
        <end position="372"/>
    </location>
</feature>
<dbReference type="EMBL" id="BJXX01000098">
    <property type="protein sequence ID" value="GEN34773.1"/>
    <property type="molecule type" value="Genomic_DNA"/>
</dbReference>
<keyword evidence="13" id="KW-0812">Transmembrane</keyword>
<dbReference type="Proteomes" id="UP000321157">
    <property type="component" value="Unassembled WGS sequence"/>
</dbReference>
<feature type="transmembrane region" description="Helical" evidence="13">
    <location>
        <begin position="9"/>
        <end position="28"/>
    </location>
</feature>
<dbReference type="PANTHER" id="PTHR34220:SF7">
    <property type="entry name" value="SENSOR HISTIDINE KINASE YPDA"/>
    <property type="match status" value="1"/>
</dbReference>
<dbReference type="RefSeq" id="WP_146810039.1">
    <property type="nucleotide sequence ID" value="NZ_BJXX01000098.1"/>
</dbReference>
<dbReference type="SMART" id="SM00387">
    <property type="entry name" value="HATPase_c"/>
    <property type="match status" value="1"/>
</dbReference>
<dbReference type="CDD" id="cd06225">
    <property type="entry name" value="HAMP"/>
    <property type="match status" value="1"/>
</dbReference>
<dbReference type="InterPro" id="IPR003594">
    <property type="entry name" value="HATPase_dom"/>
</dbReference>
<protein>
    <recommendedName>
        <fullName evidence="3">histidine kinase</fullName>
        <ecNumber evidence="3">2.7.13.3</ecNumber>
    </recommendedName>
</protein>
<organism evidence="16 17">
    <name type="scientific">Aneurinibacillus danicus</name>
    <dbReference type="NCBI Taxonomy" id="267746"/>
    <lineage>
        <taxon>Bacteria</taxon>
        <taxon>Bacillati</taxon>
        <taxon>Bacillota</taxon>
        <taxon>Bacilli</taxon>
        <taxon>Bacillales</taxon>
        <taxon>Paenibacillaceae</taxon>
        <taxon>Aneurinibacillus group</taxon>
        <taxon>Aneurinibacillus</taxon>
    </lineage>
</organism>
<dbReference type="InterPro" id="IPR010559">
    <property type="entry name" value="Sig_transdc_His_kin_internal"/>
</dbReference>
<evidence type="ECO:0000256" key="8">
    <source>
        <dbReference type="ARBA" id="ARBA00022777"/>
    </source>
</evidence>
<dbReference type="PROSITE" id="PS50885">
    <property type="entry name" value="HAMP"/>
    <property type="match status" value="1"/>
</dbReference>
<dbReference type="OrthoDB" id="9776552at2"/>
<keyword evidence="9" id="KW-0067">ATP-binding</keyword>
<keyword evidence="11 13" id="KW-0472">Membrane</keyword>
<keyword evidence="4" id="KW-1003">Cell membrane</keyword>
<dbReference type="Pfam" id="PF02518">
    <property type="entry name" value="HATPase_c"/>
    <property type="match status" value="1"/>
</dbReference>
<evidence type="ECO:0000256" key="9">
    <source>
        <dbReference type="ARBA" id="ARBA00022840"/>
    </source>
</evidence>
<comment type="catalytic activity">
    <reaction evidence="1">
        <text>ATP + protein L-histidine = ADP + protein N-phospho-L-histidine.</text>
        <dbReference type="EC" id="2.7.13.3"/>
    </reaction>
</comment>
<evidence type="ECO:0000256" key="3">
    <source>
        <dbReference type="ARBA" id="ARBA00012438"/>
    </source>
</evidence>
<name>A0A511VB26_9BACL</name>
<dbReference type="InterPro" id="IPR004358">
    <property type="entry name" value="Sig_transdc_His_kin-like_C"/>
</dbReference>
<sequence>MKTIKIRLLFYFILTSFLPILMVGFIPYQKSSEVVRTQMLEFAQSAVNQLNENISYHLKEMELMSRIVYYQSIPVLRGEKTDALSENKSDPIEFNKFLAALKNNRTFIDEIHVINGDKVYTTAVKLDTDILARKEWYTSALEKTDEKIWVGPHESDYSINKPKTYEVITLIYPFKPVQSGKTALIMIEMKREKLDELFGSPNLKSLGKLLLIDKYGTVIYSPDRSLILPAQTGEKQYITNTNLIRSLNKDNSFVYDINFFSGWKVGAFIPNEKLEKSFDSIRETVFILLVIFFATSTFLGLTLSNHFTRPLQRLQRDMKQIENGNFHIRSHIQTDDEIGDLSRSFNRMVEEIELLIQKISENEQKKKQVEMKALQYQINPHFLYNTLNSVQWLAKLHKVPHIGDMVTALIKLLRASLNTKTYLHMLEEELEILSYYMKIQRYRFGDNFRTEYNIDPTLLKAVVPRFILQPLVENSFFHAFSDGEGTISIRATRIGDIVKIEVGDNGRGMSEEQVVNILCPEKKKKTSSGIGVKNVDDKIKHYFGANYGLSITSKENEGTTVTIRLPYQLKDREDVHYAQSINSR</sequence>
<feature type="domain" description="Histidine kinase" evidence="14">
    <location>
        <begin position="467"/>
        <end position="569"/>
    </location>
</feature>
<dbReference type="GO" id="GO:0005524">
    <property type="term" value="F:ATP binding"/>
    <property type="evidence" value="ECO:0007669"/>
    <property type="project" value="UniProtKB-KW"/>
</dbReference>
<keyword evidence="5" id="KW-0597">Phosphoprotein</keyword>
<dbReference type="Gene3D" id="3.30.565.10">
    <property type="entry name" value="Histidine kinase-like ATPase, C-terminal domain"/>
    <property type="match status" value="1"/>
</dbReference>
<dbReference type="InterPro" id="IPR005467">
    <property type="entry name" value="His_kinase_dom"/>
</dbReference>
<evidence type="ECO:0000256" key="13">
    <source>
        <dbReference type="SAM" id="Phobius"/>
    </source>
</evidence>
<keyword evidence="10" id="KW-0902">Two-component regulatory system</keyword>
<evidence type="ECO:0000256" key="1">
    <source>
        <dbReference type="ARBA" id="ARBA00000085"/>
    </source>
</evidence>
<dbReference type="PANTHER" id="PTHR34220">
    <property type="entry name" value="SENSOR HISTIDINE KINASE YPDA"/>
    <property type="match status" value="1"/>
</dbReference>
<keyword evidence="6" id="KW-0808">Transferase</keyword>
<evidence type="ECO:0000313" key="17">
    <source>
        <dbReference type="Proteomes" id="UP000321157"/>
    </source>
</evidence>
<keyword evidence="7" id="KW-0547">Nucleotide-binding</keyword>
<accession>A0A511VB26</accession>
<keyword evidence="8 16" id="KW-0418">Kinase</keyword>
<keyword evidence="13" id="KW-1133">Transmembrane helix</keyword>
<dbReference type="PRINTS" id="PR00344">
    <property type="entry name" value="BCTRLSENSOR"/>
</dbReference>
<evidence type="ECO:0000256" key="11">
    <source>
        <dbReference type="ARBA" id="ARBA00023136"/>
    </source>
</evidence>
<feature type="domain" description="HAMP" evidence="15">
    <location>
        <begin position="305"/>
        <end position="357"/>
    </location>
</feature>
<dbReference type="InterPro" id="IPR003660">
    <property type="entry name" value="HAMP_dom"/>
</dbReference>
<dbReference type="SUPFAM" id="SSF158472">
    <property type="entry name" value="HAMP domain-like"/>
    <property type="match status" value="1"/>
</dbReference>
<dbReference type="Gene3D" id="6.10.340.10">
    <property type="match status" value="1"/>
</dbReference>
<evidence type="ECO:0000256" key="2">
    <source>
        <dbReference type="ARBA" id="ARBA00004651"/>
    </source>
</evidence>
<dbReference type="GO" id="GO:0005886">
    <property type="term" value="C:plasma membrane"/>
    <property type="evidence" value="ECO:0007669"/>
    <property type="project" value="UniProtKB-SubCell"/>
</dbReference>
<dbReference type="PROSITE" id="PS50109">
    <property type="entry name" value="HIS_KIN"/>
    <property type="match status" value="1"/>
</dbReference>
<evidence type="ECO:0000256" key="6">
    <source>
        <dbReference type="ARBA" id="ARBA00022679"/>
    </source>
</evidence>
<dbReference type="SMART" id="SM00304">
    <property type="entry name" value="HAMP"/>
    <property type="match status" value="1"/>
</dbReference>
<evidence type="ECO:0000313" key="16">
    <source>
        <dbReference type="EMBL" id="GEN34773.1"/>
    </source>
</evidence>
<evidence type="ECO:0000256" key="10">
    <source>
        <dbReference type="ARBA" id="ARBA00023012"/>
    </source>
</evidence>
<dbReference type="EC" id="2.7.13.3" evidence="3"/>
<proteinExistence type="predicted"/>
<comment type="caution">
    <text evidence="16">The sequence shown here is derived from an EMBL/GenBank/DDBJ whole genome shotgun (WGS) entry which is preliminary data.</text>
</comment>
<evidence type="ECO:0000256" key="12">
    <source>
        <dbReference type="SAM" id="Coils"/>
    </source>
</evidence>
<dbReference type="Pfam" id="PF06580">
    <property type="entry name" value="His_kinase"/>
    <property type="match status" value="1"/>
</dbReference>
<reference evidence="16 17" key="1">
    <citation type="submission" date="2019-07" db="EMBL/GenBank/DDBJ databases">
        <title>Whole genome shotgun sequence of Aneurinibacillus danicus NBRC 102444.</title>
        <authorList>
            <person name="Hosoyama A."/>
            <person name="Uohara A."/>
            <person name="Ohji S."/>
            <person name="Ichikawa N."/>
        </authorList>
    </citation>
    <scope>NUCLEOTIDE SEQUENCE [LARGE SCALE GENOMIC DNA]</scope>
    <source>
        <strain evidence="16 17">NBRC 102444</strain>
    </source>
</reference>
<gene>
    <name evidence="16" type="primary">yesM</name>
    <name evidence="16" type="ORF">ADA01nite_22330</name>
</gene>
<dbReference type="InterPro" id="IPR050640">
    <property type="entry name" value="Bact_2-comp_sensor_kinase"/>
</dbReference>
<evidence type="ECO:0000259" key="15">
    <source>
        <dbReference type="PROSITE" id="PS50885"/>
    </source>
</evidence>
<dbReference type="InterPro" id="IPR036890">
    <property type="entry name" value="HATPase_C_sf"/>
</dbReference>
<evidence type="ECO:0000256" key="7">
    <source>
        <dbReference type="ARBA" id="ARBA00022741"/>
    </source>
</evidence>
<feature type="transmembrane region" description="Helical" evidence="13">
    <location>
        <begin position="285"/>
        <end position="308"/>
    </location>
</feature>
<evidence type="ECO:0000256" key="5">
    <source>
        <dbReference type="ARBA" id="ARBA00022553"/>
    </source>
</evidence>
<keyword evidence="12" id="KW-0175">Coiled coil</keyword>
<evidence type="ECO:0000256" key="4">
    <source>
        <dbReference type="ARBA" id="ARBA00022475"/>
    </source>
</evidence>
<dbReference type="Pfam" id="PF00672">
    <property type="entry name" value="HAMP"/>
    <property type="match status" value="1"/>
</dbReference>
<comment type="subcellular location">
    <subcellularLocation>
        <location evidence="2">Cell membrane</location>
        <topology evidence="2">Multi-pass membrane protein</topology>
    </subcellularLocation>
</comment>
<evidence type="ECO:0000259" key="14">
    <source>
        <dbReference type="PROSITE" id="PS50109"/>
    </source>
</evidence>
<dbReference type="AlphaFoldDB" id="A0A511VB26"/>
<dbReference type="GO" id="GO:0000155">
    <property type="term" value="F:phosphorelay sensor kinase activity"/>
    <property type="evidence" value="ECO:0007669"/>
    <property type="project" value="InterPro"/>
</dbReference>
<dbReference type="SUPFAM" id="SSF55874">
    <property type="entry name" value="ATPase domain of HSP90 chaperone/DNA topoisomerase II/histidine kinase"/>
    <property type="match status" value="1"/>
</dbReference>
<keyword evidence="17" id="KW-1185">Reference proteome</keyword>